<reference evidence="2" key="1">
    <citation type="submission" date="2014-01" db="EMBL/GenBank/DDBJ databases">
        <title>The genome of the white-rot fungus Pycnoporus cinnabarinus: a basidiomycete model with a versatile arsenal for lignocellulosic biomass breakdown.</title>
        <authorList>
            <person name="Levasseur A."/>
            <person name="Lomascolo A."/>
            <person name="Ruiz-Duenas F.J."/>
            <person name="Uzan E."/>
            <person name="Piumi F."/>
            <person name="Kues U."/>
            <person name="Ram A.F.J."/>
            <person name="Murat C."/>
            <person name="Haon M."/>
            <person name="Benoit I."/>
            <person name="Arfi Y."/>
            <person name="Chevret D."/>
            <person name="Drula E."/>
            <person name="Kwon M.J."/>
            <person name="Gouret P."/>
            <person name="Lesage-Meessen L."/>
            <person name="Lombard V."/>
            <person name="Mariette J."/>
            <person name="Noirot C."/>
            <person name="Park J."/>
            <person name="Patyshakuliyeva A."/>
            <person name="Wieneger R.A.B."/>
            <person name="Wosten H.A.B."/>
            <person name="Martin F."/>
            <person name="Coutinho P.M."/>
            <person name="de Vries R."/>
            <person name="Martinez A.T."/>
            <person name="Klopp C."/>
            <person name="Pontarotti P."/>
            <person name="Henrissat B."/>
            <person name="Record E."/>
        </authorList>
    </citation>
    <scope>NUCLEOTIDE SEQUENCE [LARGE SCALE GENOMIC DNA]</scope>
    <source>
        <strain evidence="2">BRFM137</strain>
    </source>
</reference>
<dbReference type="EMBL" id="CCBP010000444">
    <property type="protein sequence ID" value="CDO77173.1"/>
    <property type="molecule type" value="Genomic_DNA"/>
</dbReference>
<feature type="region of interest" description="Disordered" evidence="1">
    <location>
        <begin position="1"/>
        <end position="92"/>
    </location>
</feature>
<evidence type="ECO:0000313" key="3">
    <source>
        <dbReference type="Proteomes" id="UP000029665"/>
    </source>
</evidence>
<evidence type="ECO:0000313" key="2">
    <source>
        <dbReference type="EMBL" id="CDO77173.1"/>
    </source>
</evidence>
<organism evidence="2 3">
    <name type="scientific">Pycnoporus cinnabarinus</name>
    <name type="common">Cinnabar-red polypore</name>
    <name type="synonym">Trametes cinnabarina</name>
    <dbReference type="NCBI Taxonomy" id="5643"/>
    <lineage>
        <taxon>Eukaryota</taxon>
        <taxon>Fungi</taxon>
        <taxon>Dikarya</taxon>
        <taxon>Basidiomycota</taxon>
        <taxon>Agaricomycotina</taxon>
        <taxon>Agaricomycetes</taxon>
        <taxon>Polyporales</taxon>
        <taxon>Polyporaceae</taxon>
        <taxon>Trametes</taxon>
    </lineage>
</organism>
<proteinExistence type="predicted"/>
<name>A0A060SXB7_PYCCI</name>
<dbReference type="OrthoDB" id="2802262at2759"/>
<evidence type="ECO:0000256" key="1">
    <source>
        <dbReference type="SAM" id="MobiDB-lite"/>
    </source>
</evidence>
<dbReference type="Proteomes" id="UP000029665">
    <property type="component" value="Unassembled WGS sequence"/>
</dbReference>
<dbReference type="HOGENOM" id="CLU_687249_0_0_1"/>
<dbReference type="STRING" id="5643.A0A060SXB7"/>
<accession>A0A060SXB7</accession>
<evidence type="ECO:0008006" key="4">
    <source>
        <dbReference type="Google" id="ProtNLM"/>
    </source>
</evidence>
<keyword evidence="3" id="KW-1185">Reference proteome</keyword>
<feature type="compositionally biased region" description="Pro residues" evidence="1">
    <location>
        <begin position="63"/>
        <end position="74"/>
    </location>
</feature>
<protein>
    <recommendedName>
        <fullName evidence="4">Retrotransposon gag domain-containing protein</fullName>
    </recommendedName>
</protein>
<comment type="caution">
    <text evidence="2">The sequence shown here is derived from an EMBL/GenBank/DDBJ whole genome shotgun (WGS) entry which is preliminary data.</text>
</comment>
<sequence length="401" mass="45070">MSGLFRRTESPGQGPPRGSGPPEDPSDSEPSDDDDRHRGHGGGGGPPSRRGPGRNGHGRMPPGRGPPGGGPPDGGPHWNSPAPPRRGTPNTHEAHFDFKLKMEIVPTWDGNPDTLARWILRVNSIAKKSVTIRQQLGSVVPQRFTGDAETWYFSLPEHVREECKTDWEEIRHEIGQYYMNRSWYEKARKHALAIRFRDSDHTRESPSQYFIRKRELLELVFSYSESELITEIMAGAPLAWKTILAFKQYQTTSELQNAIKTHEDDLLQMESFMGHGRGTVVHGSGSRDAKPHPGFTPYRARANQGLTGQSYKQPPPPFPKDDSIVDKKTPESVNARPCRHCGSGKHWDYSCRYAKKGMRKVRAHLASGLVEEDELLAQEEYESLYYDVLSDSEDDAEASDF</sequence>
<dbReference type="OMA" id="NTHEAHF"/>
<feature type="compositionally biased region" description="Acidic residues" evidence="1">
    <location>
        <begin position="24"/>
        <end position="33"/>
    </location>
</feature>
<gene>
    <name evidence="2" type="ORF">BN946_scf184675.g5</name>
</gene>
<dbReference type="AlphaFoldDB" id="A0A060SXB7"/>